<evidence type="ECO:0000256" key="5">
    <source>
        <dbReference type="ARBA" id="ARBA00023242"/>
    </source>
</evidence>
<keyword evidence="9" id="KW-1185">Reference proteome</keyword>
<gene>
    <name evidence="8" type="ORF">ACHHYP_01659</name>
</gene>
<evidence type="ECO:0000256" key="6">
    <source>
        <dbReference type="RuleBase" id="RU365058"/>
    </source>
</evidence>
<evidence type="ECO:0000259" key="7">
    <source>
        <dbReference type="SMART" id="SM00382"/>
    </source>
</evidence>
<evidence type="ECO:0000313" key="9">
    <source>
        <dbReference type="Proteomes" id="UP000243579"/>
    </source>
</evidence>
<dbReference type="GO" id="GO:0005524">
    <property type="term" value="F:ATP binding"/>
    <property type="evidence" value="ECO:0007669"/>
    <property type="project" value="UniProtKB-KW"/>
</dbReference>
<comment type="caution">
    <text evidence="8">The sequence shown here is derived from an EMBL/GenBank/DDBJ whole genome shotgun (WGS) entry which is preliminary data.</text>
</comment>
<keyword evidence="5 6" id="KW-0539">Nucleus</keyword>
<dbReference type="Gene3D" id="1.10.8.60">
    <property type="match status" value="1"/>
</dbReference>
<evidence type="ECO:0000256" key="4">
    <source>
        <dbReference type="ARBA" id="ARBA00023125"/>
    </source>
</evidence>
<dbReference type="GO" id="GO:0033314">
    <property type="term" value="P:mitotic DNA replication checkpoint signaling"/>
    <property type="evidence" value="ECO:0007669"/>
    <property type="project" value="TreeGrafter"/>
</dbReference>
<dbReference type="InterPro" id="IPR003593">
    <property type="entry name" value="AAA+_ATPase"/>
</dbReference>
<comment type="subcellular location">
    <subcellularLocation>
        <location evidence="1 6">Nucleus</location>
    </subcellularLocation>
</comment>
<dbReference type="Proteomes" id="UP000243579">
    <property type="component" value="Unassembled WGS sequence"/>
</dbReference>
<dbReference type="GO" id="GO:0016887">
    <property type="term" value="F:ATP hydrolysis activity"/>
    <property type="evidence" value="ECO:0007669"/>
    <property type="project" value="InterPro"/>
</dbReference>
<proteinExistence type="inferred from homology"/>
<comment type="subunit">
    <text evidence="6">ORC is composed of six subunits.</text>
</comment>
<dbReference type="Gene3D" id="3.40.50.300">
    <property type="entry name" value="P-loop containing nucleotide triphosphate hydrolases"/>
    <property type="match status" value="1"/>
</dbReference>
<dbReference type="Gene3D" id="2.30.30.490">
    <property type="match status" value="1"/>
</dbReference>
<dbReference type="InterPro" id="IPR050311">
    <property type="entry name" value="ORC1/CDC6"/>
</dbReference>
<keyword evidence="6" id="KW-0547">Nucleotide-binding</keyword>
<name>A0A1V9Z8M4_ACHHY</name>
<dbReference type="STRING" id="1202772.A0A1V9Z8M4"/>
<evidence type="ECO:0000256" key="1">
    <source>
        <dbReference type="ARBA" id="ARBA00004123"/>
    </source>
</evidence>
<dbReference type="OrthoDB" id="1926878at2759"/>
<dbReference type="Pfam" id="PF00004">
    <property type="entry name" value="AAA"/>
    <property type="match status" value="1"/>
</dbReference>
<keyword evidence="3 6" id="KW-0235">DNA replication</keyword>
<dbReference type="CDD" id="cd00009">
    <property type="entry name" value="AAA"/>
    <property type="match status" value="1"/>
</dbReference>
<protein>
    <recommendedName>
        <fullName evidence="6">Origin recognition complex subunit 1</fullName>
    </recommendedName>
</protein>
<evidence type="ECO:0000256" key="2">
    <source>
        <dbReference type="ARBA" id="ARBA00008398"/>
    </source>
</evidence>
<reference evidence="8 9" key="1">
    <citation type="journal article" date="2014" name="Genome Biol. Evol.">
        <title>The secreted proteins of Achlya hypogyna and Thraustotheca clavata identify the ancestral oomycete secretome and reveal gene acquisitions by horizontal gene transfer.</title>
        <authorList>
            <person name="Misner I."/>
            <person name="Blouin N."/>
            <person name="Leonard G."/>
            <person name="Richards T.A."/>
            <person name="Lane C.E."/>
        </authorList>
    </citation>
    <scope>NUCLEOTIDE SEQUENCE [LARGE SCALE GENOMIC DNA]</scope>
    <source>
        <strain evidence="8 9">ATCC 48635</strain>
    </source>
</reference>
<keyword evidence="6" id="KW-0067">ATP-binding</keyword>
<accession>A0A1V9Z8M4</accession>
<evidence type="ECO:0000256" key="3">
    <source>
        <dbReference type="ARBA" id="ARBA00022705"/>
    </source>
</evidence>
<dbReference type="SMART" id="SM00382">
    <property type="entry name" value="AAA"/>
    <property type="match status" value="1"/>
</dbReference>
<dbReference type="PANTHER" id="PTHR10763">
    <property type="entry name" value="CELL DIVISION CONTROL PROTEIN 6-RELATED"/>
    <property type="match status" value="1"/>
</dbReference>
<dbReference type="PANTHER" id="PTHR10763:SF23">
    <property type="entry name" value="ORIGIN RECOGNITION COMPLEX SUBUNIT 1"/>
    <property type="match status" value="1"/>
</dbReference>
<organism evidence="8 9">
    <name type="scientific">Achlya hypogyna</name>
    <name type="common">Oomycete</name>
    <name type="synonym">Protoachlya hypogyna</name>
    <dbReference type="NCBI Taxonomy" id="1202772"/>
    <lineage>
        <taxon>Eukaryota</taxon>
        <taxon>Sar</taxon>
        <taxon>Stramenopiles</taxon>
        <taxon>Oomycota</taxon>
        <taxon>Saprolegniomycetes</taxon>
        <taxon>Saprolegniales</taxon>
        <taxon>Achlyaceae</taxon>
        <taxon>Achlya</taxon>
    </lineage>
</organism>
<dbReference type="AlphaFoldDB" id="A0A1V9Z8M4"/>
<dbReference type="InterPro" id="IPR027417">
    <property type="entry name" value="P-loop_NTPase"/>
</dbReference>
<dbReference type="GO" id="GO:0005664">
    <property type="term" value="C:nuclear origin of replication recognition complex"/>
    <property type="evidence" value="ECO:0007669"/>
    <property type="project" value="TreeGrafter"/>
</dbReference>
<feature type="domain" description="AAA+ ATPase" evidence="7">
    <location>
        <begin position="233"/>
        <end position="388"/>
    </location>
</feature>
<evidence type="ECO:0000313" key="8">
    <source>
        <dbReference type="EMBL" id="OQR94190.1"/>
    </source>
</evidence>
<dbReference type="SUPFAM" id="SSF52540">
    <property type="entry name" value="P-loop containing nucleoside triphosphate hydrolases"/>
    <property type="match status" value="1"/>
</dbReference>
<dbReference type="InterPro" id="IPR043151">
    <property type="entry name" value="BAH_sf"/>
</dbReference>
<dbReference type="EMBL" id="JNBR01000373">
    <property type="protein sequence ID" value="OQR94190.1"/>
    <property type="molecule type" value="Genomic_DNA"/>
</dbReference>
<comment type="function">
    <text evidence="6">Component of the origin recognition complex (ORC) that binds origins of replication. DNA-binding is ATP-dependent, however specific DNA sequences that define origins of replication have not been identified so far. ORC is required to assemble the pre-replication complex necessary to initiate DNA replication.</text>
</comment>
<keyword evidence="4 6" id="KW-0238">DNA-binding</keyword>
<dbReference type="InterPro" id="IPR003959">
    <property type="entry name" value="ATPase_AAA_core"/>
</dbReference>
<sequence length="588" mass="64981">MPPKPKKRRTSARAATVEATWVGASLGTLNGDTYYGSATVGSPSIQVDQHAVVALGVEGATEEEPTLAFVNLFWETTDEQKRMEVRYLKYTHSLPTALKKQAKLSTTRDALAVVETTNIDELPVTAILRVVDMTPFTCTQLYSTLTNSLTQLPAPSREALVSRSYVYSHRLKQKGLSQGPEASAATASDDTEQQLQIACDQLQLSSIPEKLIGREDERQQIYRTLHSAIQDGHGDPIYISGLPGMGKTATVKEIIGSLERLRDAQELPDFAWIEVNGLHMPKPDLAYSIIWKALEKHQFAAKSFNPKKARECLHALFSKASAARPALVLLLDEMDFMLAGKNTVLYNLLEWQSMATSKLVLVGIANIMDLPERLPPKLRSRFGVHRIAFRSYTHTQIEAIVTQRLSTLRVFEPGAVNLVAKTLAHQSGDIRKALMVCKAAAERTLRRFQETKTDGVVTARDVEAAQLSMSQSPLTLRLKHCSSIECVFLLALYRELKLHGGASGEVSSALFEAVATRVETLCRTAGLSRIPTYKELQAVCDELCRSDVLRVLKSPGTVDNPNLSLTFSHEELQDAFGNHPIGRTMLWT</sequence>
<dbReference type="GO" id="GO:0006270">
    <property type="term" value="P:DNA replication initiation"/>
    <property type="evidence" value="ECO:0007669"/>
    <property type="project" value="TreeGrafter"/>
</dbReference>
<comment type="similarity">
    <text evidence="2 6">Belongs to the ORC1 family.</text>
</comment>
<dbReference type="GO" id="GO:0003688">
    <property type="term" value="F:DNA replication origin binding"/>
    <property type="evidence" value="ECO:0007669"/>
    <property type="project" value="TreeGrafter"/>
</dbReference>